<comment type="subcellular location">
    <subcellularLocation>
        <location evidence="9">Membrane</location>
        <topology evidence="9">Single-pass type II membrane protein</topology>
    </subcellularLocation>
</comment>
<keyword evidence="8" id="KW-0472">Membrane</keyword>
<sequence>MTDATTNASRADGKTPPTAGKKPTNWASEIWQLFLLVLAVLAVHSFVAKPFYIPSGSMLPTLLIGDRLIVSKFPYGFSYLSPSINILPEIPGRVLGSLPDRGDIAVIKSPRDKSDYIKRVIGLPGDTVQMKNGQLWLNGVAVPKVAVAPVEVLVSANSDCLGIDAQARTTGDAGKAICRYPTFRETLPGGRSYLTIDLAETPQDNTEPLIVPEGHLFLMGDNRDNSEDSRFDPALGGLGMLPIENLVGRAEFITFSLDGSTTLNPLSWFAAVRPSRHFINLNTQSE</sequence>
<dbReference type="Gene3D" id="2.10.109.10">
    <property type="entry name" value="Umud Fragment, subunit A"/>
    <property type="match status" value="1"/>
</dbReference>
<dbReference type="PRINTS" id="PR00727">
    <property type="entry name" value="LEADERPTASE"/>
</dbReference>
<feature type="transmembrane region" description="Helical" evidence="8">
    <location>
        <begin position="30"/>
        <end position="48"/>
    </location>
</feature>
<dbReference type="CDD" id="cd06530">
    <property type="entry name" value="S26_SPase_I"/>
    <property type="match status" value="1"/>
</dbReference>
<keyword evidence="8" id="KW-1133">Transmembrane helix</keyword>
<dbReference type="NCBIfam" id="TIGR02227">
    <property type="entry name" value="sigpep_I_bact"/>
    <property type="match status" value="1"/>
</dbReference>
<dbReference type="RefSeq" id="WP_188763036.1">
    <property type="nucleotide sequence ID" value="NZ_BMJM01000007.1"/>
</dbReference>
<dbReference type="InterPro" id="IPR019757">
    <property type="entry name" value="Pept_S26A_signal_pept_1_Lys-AS"/>
</dbReference>
<dbReference type="PROSITE" id="PS00501">
    <property type="entry name" value="SPASE_I_1"/>
    <property type="match status" value="1"/>
</dbReference>
<gene>
    <name evidence="12" type="primary">sipS</name>
    <name evidence="12" type="ORF">GCM10011529_22360</name>
</gene>
<dbReference type="GO" id="GO:0009003">
    <property type="term" value="F:signal peptidase activity"/>
    <property type="evidence" value="ECO:0007669"/>
    <property type="project" value="UniProtKB-EC"/>
</dbReference>
<dbReference type="PROSITE" id="PS00760">
    <property type="entry name" value="SPASE_I_2"/>
    <property type="match status" value="1"/>
</dbReference>
<dbReference type="GO" id="GO:0004252">
    <property type="term" value="F:serine-type endopeptidase activity"/>
    <property type="evidence" value="ECO:0007669"/>
    <property type="project" value="InterPro"/>
</dbReference>
<reference evidence="12" key="1">
    <citation type="journal article" date="2014" name="Int. J. Syst. Evol. Microbiol.">
        <title>Complete genome sequence of Corynebacterium casei LMG S-19264T (=DSM 44701T), isolated from a smear-ripened cheese.</title>
        <authorList>
            <consortium name="US DOE Joint Genome Institute (JGI-PGF)"/>
            <person name="Walter F."/>
            <person name="Albersmeier A."/>
            <person name="Kalinowski J."/>
            <person name="Ruckert C."/>
        </authorList>
    </citation>
    <scope>NUCLEOTIDE SEQUENCE</scope>
    <source>
        <strain evidence="12">CGMCC 1.15519</strain>
    </source>
</reference>
<accession>A0A916ZW29</accession>
<dbReference type="InterPro" id="IPR019756">
    <property type="entry name" value="Pept_S26A_signal_pept_1_Ser-AS"/>
</dbReference>
<dbReference type="EMBL" id="BMJM01000007">
    <property type="protein sequence ID" value="GGE15509.1"/>
    <property type="molecule type" value="Genomic_DNA"/>
</dbReference>
<keyword evidence="13" id="KW-1185">Reference proteome</keyword>
<evidence type="ECO:0000256" key="1">
    <source>
        <dbReference type="ARBA" id="ARBA00000677"/>
    </source>
</evidence>
<evidence type="ECO:0000313" key="13">
    <source>
        <dbReference type="Proteomes" id="UP000635071"/>
    </source>
</evidence>
<reference evidence="12" key="2">
    <citation type="submission" date="2020-09" db="EMBL/GenBank/DDBJ databases">
        <authorList>
            <person name="Sun Q."/>
            <person name="Zhou Y."/>
        </authorList>
    </citation>
    <scope>NUCLEOTIDE SEQUENCE</scope>
    <source>
        <strain evidence="12">CGMCC 1.15519</strain>
    </source>
</reference>
<evidence type="ECO:0000256" key="4">
    <source>
        <dbReference type="ARBA" id="ARBA00019232"/>
    </source>
</evidence>
<name>A0A916ZW29_9SPHN</name>
<comment type="catalytic activity">
    <reaction evidence="1 8">
        <text>Cleavage of hydrophobic, N-terminal signal or leader sequences from secreted and periplasmic proteins.</text>
        <dbReference type="EC" id="3.4.21.89"/>
    </reaction>
</comment>
<feature type="active site" evidence="7">
    <location>
        <position position="118"/>
    </location>
</feature>
<dbReference type="PANTHER" id="PTHR43390:SF1">
    <property type="entry name" value="CHLOROPLAST PROCESSING PEPTIDASE"/>
    <property type="match status" value="1"/>
</dbReference>
<evidence type="ECO:0000256" key="9">
    <source>
        <dbReference type="RuleBase" id="RU362042"/>
    </source>
</evidence>
<evidence type="ECO:0000256" key="3">
    <source>
        <dbReference type="ARBA" id="ARBA00013208"/>
    </source>
</evidence>
<evidence type="ECO:0000313" key="12">
    <source>
        <dbReference type="EMBL" id="GGE15509.1"/>
    </source>
</evidence>
<evidence type="ECO:0000256" key="6">
    <source>
        <dbReference type="ARBA" id="ARBA00022801"/>
    </source>
</evidence>
<dbReference type="Proteomes" id="UP000635071">
    <property type="component" value="Unassembled WGS sequence"/>
</dbReference>
<feature type="active site" evidence="7">
    <location>
        <position position="57"/>
    </location>
</feature>
<dbReference type="InterPro" id="IPR036286">
    <property type="entry name" value="LexA/Signal_pep-like_sf"/>
</dbReference>
<comment type="caution">
    <text evidence="12">The sequence shown here is derived from an EMBL/GenBank/DDBJ whole genome shotgun (WGS) entry which is preliminary data.</text>
</comment>
<dbReference type="GO" id="GO:0016020">
    <property type="term" value="C:membrane"/>
    <property type="evidence" value="ECO:0007669"/>
    <property type="project" value="UniProtKB-SubCell"/>
</dbReference>
<keyword evidence="8" id="KW-0812">Transmembrane</keyword>
<dbReference type="InterPro" id="IPR019533">
    <property type="entry name" value="Peptidase_S26"/>
</dbReference>
<evidence type="ECO:0000256" key="10">
    <source>
        <dbReference type="SAM" id="MobiDB-lite"/>
    </source>
</evidence>
<dbReference type="EC" id="3.4.21.89" evidence="3 8"/>
<evidence type="ECO:0000256" key="8">
    <source>
        <dbReference type="RuleBase" id="RU003993"/>
    </source>
</evidence>
<evidence type="ECO:0000259" key="11">
    <source>
        <dbReference type="Pfam" id="PF10502"/>
    </source>
</evidence>
<comment type="similarity">
    <text evidence="2 9">Belongs to the peptidase S26 family.</text>
</comment>
<dbReference type="Pfam" id="PF10502">
    <property type="entry name" value="Peptidase_S26"/>
    <property type="match status" value="1"/>
</dbReference>
<dbReference type="GO" id="GO:0006465">
    <property type="term" value="P:signal peptide processing"/>
    <property type="evidence" value="ECO:0007669"/>
    <property type="project" value="InterPro"/>
</dbReference>
<keyword evidence="6 8" id="KW-0378">Hydrolase</keyword>
<dbReference type="SUPFAM" id="SSF51306">
    <property type="entry name" value="LexA/Signal peptidase"/>
    <property type="match status" value="1"/>
</dbReference>
<protein>
    <recommendedName>
        <fullName evidence="4 8">Signal peptidase I</fullName>
        <ecNumber evidence="3 8">3.4.21.89</ecNumber>
    </recommendedName>
</protein>
<dbReference type="PANTHER" id="PTHR43390">
    <property type="entry name" value="SIGNAL PEPTIDASE I"/>
    <property type="match status" value="1"/>
</dbReference>
<dbReference type="InterPro" id="IPR000223">
    <property type="entry name" value="Pept_S26A_signal_pept_1"/>
</dbReference>
<evidence type="ECO:0000256" key="5">
    <source>
        <dbReference type="ARBA" id="ARBA00022670"/>
    </source>
</evidence>
<organism evidence="12 13">
    <name type="scientific">Sandarakinorhabdus glacialis</name>
    <dbReference type="NCBI Taxonomy" id="1614636"/>
    <lineage>
        <taxon>Bacteria</taxon>
        <taxon>Pseudomonadati</taxon>
        <taxon>Pseudomonadota</taxon>
        <taxon>Alphaproteobacteria</taxon>
        <taxon>Sphingomonadales</taxon>
        <taxon>Sphingosinicellaceae</taxon>
        <taxon>Sandarakinorhabdus</taxon>
    </lineage>
</organism>
<evidence type="ECO:0000256" key="2">
    <source>
        <dbReference type="ARBA" id="ARBA00009370"/>
    </source>
</evidence>
<dbReference type="AlphaFoldDB" id="A0A916ZW29"/>
<feature type="region of interest" description="Disordered" evidence="10">
    <location>
        <begin position="1"/>
        <end position="22"/>
    </location>
</feature>
<proteinExistence type="inferred from homology"/>
<keyword evidence="5 8" id="KW-0645">Protease</keyword>
<feature type="domain" description="Peptidase S26" evidence="11">
    <location>
        <begin position="30"/>
        <end position="254"/>
    </location>
</feature>
<evidence type="ECO:0000256" key="7">
    <source>
        <dbReference type="PIRSR" id="PIRSR600223-1"/>
    </source>
</evidence>